<feature type="compositionally biased region" description="Acidic residues" evidence="1">
    <location>
        <begin position="95"/>
        <end position="113"/>
    </location>
</feature>
<gene>
    <name evidence="2" type="ORF">KI387_019114</name>
</gene>
<feature type="compositionally biased region" description="Polar residues" evidence="1">
    <location>
        <begin position="1"/>
        <end position="27"/>
    </location>
</feature>
<comment type="caution">
    <text evidence="2">The sequence shown here is derived from an EMBL/GenBank/DDBJ whole genome shotgun (WGS) entry which is preliminary data.</text>
</comment>
<dbReference type="Proteomes" id="UP000824469">
    <property type="component" value="Unassembled WGS sequence"/>
</dbReference>
<protein>
    <submittedName>
        <fullName evidence="2">Uncharacterized protein</fullName>
    </submittedName>
</protein>
<feature type="compositionally biased region" description="Basic and acidic residues" evidence="1">
    <location>
        <begin position="38"/>
        <end position="66"/>
    </location>
</feature>
<name>A0AA38LDA4_TAXCH</name>
<dbReference type="EMBL" id="JAHRHJ020000004">
    <property type="protein sequence ID" value="KAH9317345.1"/>
    <property type="molecule type" value="Genomic_DNA"/>
</dbReference>
<evidence type="ECO:0000313" key="2">
    <source>
        <dbReference type="EMBL" id="KAH9317345.1"/>
    </source>
</evidence>
<reference evidence="2 3" key="1">
    <citation type="journal article" date="2021" name="Nat. Plants">
        <title>The Taxus genome provides insights into paclitaxel biosynthesis.</title>
        <authorList>
            <person name="Xiong X."/>
            <person name="Gou J."/>
            <person name="Liao Q."/>
            <person name="Li Y."/>
            <person name="Zhou Q."/>
            <person name="Bi G."/>
            <person name="Li C."/>
            <person name="Du R."/>
            <person name="Wang X."/>
            <person name="Sun T."/>
            <person name="Guo L."/>
            <person name="Liang H."/>
            <person name="Lu P."/>
            <person name="Wu Y."/>
            <person name="Zhang Z."/>
            <person name="Ro D.K."/>
            <person name="Shang Y."/>
            <person name="Huang S."/>
            <person name="Yan J."/>
        </authorList>
    </citation>
    <scope>NUCLEOTIDE SEQUENCE [LARGE SCALE GENOMIC DNA]</scope>
    <source>
        <strain evidence="2">Ta-2019</strain>
    </source>
</reference>
<organism evidence="2 3">
    <name type="scientific">Taxus chinensis</name>
    <name type="common">Chinese yew</name>
    <name type="synonym">Taxus wallichiana var. chinensis</name>
    <dbReference type="NCBI Taxonomy" id="29808"/>
    <lineage>
        <taxon>Eukaryota</taxon>
        <taxon>Viridiplantae</taxon>
        <taxon>Streptophyta</taxon>
        <taxon>Embryophyta</taxon>
        <taxon>Tracheophyta</taxon>
        <taxon>Spermatophyta</taxon>
        <taxon>Pinopsida</taxon>
        <taxon>Pinidae</taxon>
        <taxon>Conifers II</taxon>
        <taxon>Cupressales</taxon>
        <taxon>Taxaceae</taxon>
        <taxon>Taxus</taxon>
    </lineage>
</organism>
<proteinExistence type="predicted"/>
<feature type="region of interest" description="Disordered" evidence="1">
    <location>
        <begin position="1"/>
        <end position="113"/>
    </location>
</feature>
<evidence type="ECO:0000256" key="1">
    <source>
        <dbReference type="SAM" id="MobiDB-lite"/>
    </source>
</evidence>
<sequence length="113" mass="12661">SQKTSSFLEASTSQKIVPAQQNLSSSPLDLGTRTKVYMKKDKAKDTKKKIETPEQGMKQEKIKEMASDVSPKQTSQPTEEEVTEKNQDGQGGWEESGEDNEEEDEIEIIEPDL</sequence>
<dbReference type="AlphaFoldDB" id="A0AA38LDA4"/>
<keyword evidence="3" id="KW-1185">Reference proteome</keyword>
<feature type="non-terminal residue" evidence="2">
    <location>
        <position position="1"/>
    </location>
</feature>
<accession>A0AA38LDA4</accession>
<feature type="non-terminal residue" evidence="2">
    <location>
        <position position="113"/>
    </location>
</feature>
<evidence type="ECO:0000313" key="3">
    <source>
        <dbReference type="Proteomes" id="UP000824469"/>
    </source>
</evidence>